<feature type="signal peptide" evidence="1">
    <location>
        <begin position="1"/>
        <end position="18"/>
    </location>
</feature>
<keyword evidence="4" id="KW-1185">Reference proteome</keyword>
<proteinExistence type="predicted"/>
<dbReference type="Proteomes" id="UP001595735">
    <property type="component" value="Unassembled WGS sequence"/>
</dbReference>
<evidence type="ECO:0000259" key="2">
    <source>
        <dbReference type="Pfam" id="PF19408"/>
    </source>
</evidence>
<reference evidence="4" key="1">
    <citation type="journal article" date="2019" name="Int. J. Syst. Evol. Microbiol.">
        <title>The Global Catalogue of Microorganisms (GCM) 10K type strain sequencing project: providing services to taxonomists for standard genome sequencing and annotation.</title>
        <authorList>
            <consortium name="The Broad Institute Genomics Platform"/>
            <consortium name="The Broad Institute Genome Sequencing Center for Infectious Disease"/>
            <person name="Wu L."/>
            <person name="Ma J."/>
        </authorList>
    </citation>
    <scope>NUCLEOTIDE SEQUENCE [LARGE SCALE GENOMIC DNA]</scope>
    <source>
        <strain evidence="4">CECT 7798</strain>
    </source>
</reference>
<evidence type="ECO:0000313" key="4">
    <source>
        <dbReference type="Proteomes" id="UP001595735"/>
    </source>
</evidence>
<dbReference type="Pfam" id="PF19408">
    <property type="entry name" value="PKD_6"/>
    <property type="match status" value="1"/>
</dbReference>
<protein>
    <recommendedName>
        <fullName evidence="2">PKD-like domain-containing protein</fullName>
    </recommendedName>
</protein>
<gene>
    <name evidence="3" type="ORF">ACFONJ_13385</name>
</gene>
<comment type="caution">
    <text evidence="3">The sequence shown here is derived from an EMBL/GenBank/DDBJ whole genome shotgun (WGS) entry which is preliminary data.</text>
</comment>
<feature type="chain" id="PRO_5047342149" description="PKD-like domain-containing protein" evidence="1">
    <location>
        <begin position="19"/>
        <end position="503"/>
    </location>
</feature>
<keyword evidence="1" id="KW-0732">Signal</keyword>
<evidence type="ECO:0000313" key="3">
    <source>
        <dbReference type="EMBL" id="MFC3756967.1"/>
    </source>
</evidence>
<dbReference type="EMBL" id="JBHRYO010000002">
    <property type="protein sequence ID" value="MFC3756967.1"/>
    <property type="molecule type" value="Genomic_DNA"/>
</dbReference>
<dbReference type="RefSeq" id="WP_290297866.1">
    <property type="nucleotide sequence ID" value="NZ_JAUFQR010000001.1"/>
</dbReference>
<accession>A0ABV7XWF7</accession>
<name>A0ABV7XWF7_9FLAO</name>
<sequence length="503" mass="54659">MKKILLFYILLIASIANAQTFSMSIGTLAVNNQPASVNNPIKMDGVSSANLKFNVIYDIITGYTDGPYWFQLRLYQGNGNYKVLKDIKYSNLLTGFISFDVNVDNFDLNYSYNNYLVAFVKSDNSGLEWYSNKIIFHKKPTFSLSPQKTYINCSNPAPVTFTCKSNTSEGSFSYNWNIGAGWSLNGTPTSGNITAGSTLTLTPTTPGVLPDQVKVNPIWEGVSQGTLSSSSVFAGIDSSVAITGSNNVCSFPSTVTYTINSPTISNTTWSTSDTSIAQILSSTATSVNISIKQQGLFTLTATVSNPCGQAKTLNKKIFVGTPSYSFKTDPNNTNYVTYYAISNIPDVSLEDQGISPDNFIWKKLDDGSTHTGFSYSANGFGYDWSFLVETSAITDCGILKNLVTIQPPAPRACDRYSIAKSGNSGSVYFIEIDPCGPPPAGNRSTLFSKKAENIKLLVVDARGSIVVDTSNLSFDLERQLPGTYYATIIKDGKVVHKQTLLKH</sequence>
<evidence type="ECO:0000256" key="1">
    <source>
        <dbReference type="SAM" id="SignalP"/>
    </source>
</evidence>
<feature type="domain" description="PKD-like" evidence="2">
    <location>
        <begin position="239"/>
        <end position="312"/>
    </location>
</feature>
<organism evidence="3 4">
    <name type="scientific">Chryseobacterium tructae</name>
    <dbReference type="NCBI Taxonomy" id="1037380"/>
    <lineage>
        <taxon>Bacteria</taxon>
        <taxon>Pseudomonadati</taxon>
        <taxon>Bacteroidota</taxon>
        <taxon>Flavobacteriia</taxon>
        <taxon>Flavobacteriales</taxon>
        <taxon>Weeksellaceae</taxon>
        <taxon>Chryseobacterium group</taxon>
        <taxon>Chryseobacterium</taxon>
    </lineage>
</organism>
<dbReference type="InterPro" id="IPR045829">
    <property type="entry name" value="PKD_6"/>
</dbReference>